<evidence type="ECO:0000313" key="1">
    <source>
        <dbReference type="EMBL" id="KAI0085856.1"/>
    </source>
</evidence>
<protein>
    <submittedName>
        <fullName evidence="1">Uncharacterized protein</fullName>
    </submittedName>
</protein>
<keyword evidence="2" id="KW-1185">Reference proteome</keyword>
<comment type="caution">
    <text evidence="1">The sequence shown here is derived from an EMBL/GenBank/DDBJ whole genome shotgun (WGS) entry which is preliminary data.</text>
</comment>
<accession>A0ACB8TV92</accession>
<dbReference type="Proteomes" id="UP001055072">
    <property type="component" value="Unassembled WGS sequence"/>
</dbReference>
<name>A0ACB8TV92_9APHY</name>
<sequence length="70" mass="7874">MSINVWEGETLALKVMLIKATANRRILTAGDATCPVVSNANDVCETMNWWTKRREGQTRFQGHRNVIGGR</sequence>
<gene>
    <name evidence="1" type="ORF">BDY19DRAFT_964739</name>
</gene>
<organism evidence="1 2">
    <name type="scientific">Irpex rosettiformis</name>
    <dbReference type="NCBI Taxonomy" id="378272"/>
    <lineage>
        <taxon>Eukaryota</taxon>
        <taxon>Fungi</taxon>
        <taxon>Dikarya</taxon>
        <taxon>Basidiomycota</taxon>
        <taxon>Agaricomycotina</taxon>
        <taxon>Agaricomycetes</taxon>
        <taxon>Polyporales</taxon>
        <taxon>Irpicaceae</taxon>
        <taxon>Irpex</taxon>
    </lineage>
</organism>
<proteinExistence type="predicted"/>
<reference evidence="1" key="1">
    <citation type="journal article" date="2021" name="Environ. Microbiol.">
        <title>Gene family expansions and transcriptome signatures uncover fungal adaptations to wood decay.</title>
        <authorList>
            <person name="Hage H."/>
            <person name="Miyauchi S."/>
            <person name="Viragh M."/>
            <person name="Drula E."/>
            <person name="Min B."/>
            <person name="Chaduli D."/>
            <person name="Navarro D."/>
            <person name="Favel A."/>
            <person name="Norest M."/>
            <person name="Lesage-Meessen L."/>
            <person name="Balint B."/>
            <person name="Merenyi Z."/>
            <person name="de Eugenio L."/>
            <person name="Morin E."/>
            <person name="Martinez A.T."/>
            <person name="Baldrian P."/>
            <person name="Stursova M."/>
            <person name="Martinez M.J."/>
            <person name="Novotny C."/>
            <person name="Magnuson J.K."/>
            <person name="Spatafora J.W."/>
            <person name="Maurice S."/>
            <person name="Pangilinan J."/>
            <person name="Andreopoulos W."/>
            <person name="LaButti K."/>
            <person name="Hundley H."/>
            <person name="Na H."/>
            <person name="Kuo A."/>
            <person name="Barry K."/>
            <person name="Lipzen A."/>
            <person name="Henrissat B."/>
            <person name="Riley R."/>
            <person name="Ahrendt S."/>
            <person name="Nagy L.G."/>
            <person name="Grigoriev I.V."/>
            <person name="Martin F."/>
            <person name="Rosso M.N."/>
        </authorList>
    </citation>
    <scope>NUCLEOTIDE SEQUENCE</scope>
    <source>
        <strain evidence="1">CBS 384.51</strain>
    </source>
</reference>
<dbReference type="EMBL" id="MU274928">
    <property type="protein sequence ID" value="KAI0085856.1"/>
    <property type="molecule type" value="Genomic_DNA"/>
</dbReference>
<evidence type="ECO:0000313" key="2">
    <source>
        <dbReference type="Proteomes" id="UP001055072"/>
    </source>
</evidence>